<evidence type="ECO:0000313" key="3">
    <source>
        <dbReference type="EMBL" id="MBS2097555.1"/>
    </source>
</evidence>
<gene>
    <name evidence="3" type="ORF">KEM10_04640</name>
</gene>
<dbReference type="InterPro" id="IPR007372">
    <property type="entry name" value="Lipid/polyisoprenoid-bd_YceI"/>
</dbReference>
<evidence type="ECO:0000313" key="4">
    <source>
        <dbReference type="Proteomes" id="UP000708576"/>
    </source>
</evidence>
<proteinExistence type="predicted"/>
<dbReference type="PANTHER" id="PTHR34406">
    <property type="entry name" value="PROTEIN YCEI"/>
    <property type="match status" value="1"/>
</dbReference>
<dbReference type="Pfam" id="PF04264">
    <property type="entry name" value="YceI"/>
    <property type="match status" value="1"/>
</dbReference>
<keyword evidence="1" id="KW-0732">Signal</keyword>
<dbReference type="SUPFAM" id="SSF101874">
    <property type="entry name" value="YceI-like"/>
    <property type="match status" value="1"/>
</dbReference>
<dbReference type="Proteomes" id="UP000708576">
    <property type="component" value="Unassembled WGS sequence"/>
</dbReference>
<dbReference type="RefSeq" id="WP_212214111.1">
    <property type="nucleotide sequence ID" value="NZ_JAGUCO010000002.1"/>
</dbReference>
<comment type="caution">
    <text evidence="3">The sequence shown here is derived from an EMBL/GenBank/DDBJ whole genome shotgun (WGS) entry which is preliminary data.</text>
</comment>
<name>A0ABS5JRM4_9BACT</name>
<dbReference type="EMBL" id="JAGUCO010000002">
    <property type="protein sequence ID" value="MBS2097555.1"/>
    <property type="molecule type" value="Genomic_DNA"/>
</dbReference>
<feature type="signal peptide" evidence="1">
    <location>
        <begin position="1"/>
        <end position="21"/>
    </location>
</feature>
<accession>A0ABS5JRM4</accession>
<feature type="chain" id="PRO_5047330242" evidence="1">
    <location>
        <begin position="22"/>
        <end position="188"/>
    </location>
</feature>
<feature type="domain" description="Lipid/polyisoprenoid-binding YceI-like" evidence="2">
    <location>
        <begin position="23"/>
        <end position="187"/>
    </location>
</feature>
<dbReference type="InterPro" id="IPR036761">
    <property type="entry name" value="TTHA0802/YceI-like_sf"/>
</dbReference>
<evidence type="ECO:0000259" key="2">
    <source>
        <dbReference type="SMART" id="SM00867"/>
    </source>
</evidence>
<reference evidence="3 4" key="1">
    <citation type="journal article" date="2015" name="Int. J. Syst. Evol. Microbiol.">
        <title>Carboxylicivirga linearis sp. nov., isolated from a sea cucumber culture pond.</title>
        <authorList>
            <person name="Wang F.Q."/>
            <person name="Zhou Y.X."/>
            <person name="Lin X.Z."/>
            <person name="Chen G.J."/>
            <person name="Du Z.J."/>
        </authorList>
    </citation>
    <scope>NUCLEOTIDE SEQUENCE [LARGE SCALE GENOMIC DNA]</scope>
    <source>
        <strain evidence="3 4">FB218</strain>
    </source>
</reference>
<dbReference type="PANTHER" id="PTHR34406:SF1">
    <property type="entry name" value="PROTEIN YCEI"/>
    <property type="match status" value="1"/>
</dbReference>
<dbReference type="SMART" id="SM00867">
    <property type="entry name" value="YceI"/>
    <property type="match status" value="1"/>
</dbReference>
<organism evidence="3 4">
    <name type="scientific">Carboxylicivirga linearis</name>
    <dbReference type="NCBI Taxonomy" id="1628157"/>
    <lineage>
        <taxon>Bacteria</taxon>
        <taxon>Pseudomonadati</taxon>
        <taxon>Bacteroidota</taxon>
        <taxon>Bacteroidia</taxon>
        <taxon>Marinilabiliales</taxon>
        <taxon>Marinilabiliaceae</taxon>
        <taxon>Carboxylicivirga</taxon>
    </lineage>
</organism>
<evidence type="ECO:0000256" key="1">
    <source>
        <dbReference type="SAM" id="SignalP"/>
    </source>
</evidence>
<protein>
    <submittedName>
        <fullName evidence="3">YceI family protein</fullName>
    </submittedName>
</protein>
<dbReference type="Gene3D" id="2.40.128.110">
    <property type="entry name" value="Lipid/polyisoprenoid-binding, YceI-like"/>
    <property type="match status" value="1"/>
</dbReference>
<sequence length="188" mass="20407">MKTIKLVFAALLIAASVNTFAQKKEVKTDASSVVWTGKKIAGSHTGGIDLKDGYIELKDGKLTGGKFVLDMNSITNTDLEDEGYNSKLVGHLKSDDFFGVASYPTSEFVITKVSNKGDDKATVTGTLTIKGKSEKISFDVLKKGKGYTAQIKVDRSKFDVRYGSDSFFDNLGDKAIDDIFILDVELAI</sequence>
<keyword evidence="4" id="KW-1185">Reference proteome</keyword>